<feature type="signal peptide" evidence="1">
    <location>
        <begin position="1"/>
        <end position="21"/>
    </location>
</feature>
<proteinExistence type="predicted"/>
<accession>A0ABY1WBJ6</accession>
<sequence length="131" mass="14643">MQAVCRIALLVLTTLTNAACARWQAPDASDPHGMAFQLIGCDHDWPSDVPMEAIVRRETSNPPSYFVRDPVECGMDVTEPRYRLSGNTLFLSYTTKVPANGEVAACACEYDSRFTFRTLPASVRNVRFEQH</sequence>
<dbReference type="Proteomes" id="UP000293089">
    <property type="component" value="Unassembled WGS sequence"/>
</dbReference>
<feature type="chain" id="PRO_5045305863" description="Lipoprotein" evidence="1">
    <location>
        <begin position="22"/>
        <end position="131"/>
    </location>
</feature>
<protein>
    <recommendedName>
        <fullName evidence="4">Lipoprotein</fullName>
    </recommendedName>
</protein>
<name>A0ABY1WBJ6_9GAMM</name>
<evidence type="ECO:0000256" key="1">
    <source>
        <dbReference type="SAM" id="SignalP"/>
    </source>
</evidence>
<evidence type="ECO:0008006" key="4">
    <source>
        <dbReference type="Google" id="ProtNLM"/>
    </source>
</evidence>
<reference evidence="2 3" key="1">
    <citation type="submission" date="2019-02" db="EMBL/GenBank/DDBJ databases">
        <title>WGS of Pseudoxanthomonas species novum from clinical isolates.</title>
        <authorList>
            <person name="Bernier A.-M."/>
            <person name="Bernard K."/>
            <person name="Vachon A."/>
        </authorList>
    </citation>
    <scope>NUCLEOTIDE SEQUENCE [LARGE SCALE GENOMIC DNA]</scope>
    <source>
        <strain evidence="3">NML 170316</strain>
    </source>
</reference>
<dbReference type="RefSeq" id="WP_130529292.1">
    <property type="nucleotide sequence ID" value="NZ_SHMD01000002.1"/>
</dbReference>
<dbReference type="EMBL" id="SHME01000004">
    <property type="protein sequence ID" value="TAA18383.1"/>
    <property type="molecule type" value="Genomic_DNA"/>
</dbReference>
<keyword evidence="1" id="KW-0732">Signal</keyword>
<organism evidence="2 3">
    <name type="scientific">Pseudoxanthomonas winnipegensis</name>
    <dbReference type="NCBI Taxonomy" id="2480810"/>
    <lineage>
        <taxon>Bacteria</taxon>
        <taxon>Pseudomonadati</taxon>
        <taxon>Pseudomonadota</taxon>
        <taxon>Gammaproteobacteria</taxon>
        <taxon>Lysobacterales</taxon>
        <taxon>Lysobacteraceae</taxon>
        <taxon>Pseudoxanthomonas</taxon>
    </lineage>
</organism>
<evidence type="ECO:0000313" key="3">
    <source>
        <dbReference type="Proteomes" id="UP000293089"/>
    </source>
</evidence>
<keyword evidence="3" id="KW-1185">Reference proteome</keyword>
<evidence type="ECO:0000313" key="2">
    <source>
        <dbReference type="EMBL" id="TAA18383.1"/>
    </source>
</evidence>
<comment type="caution">
    <text evidence="2">The sequence shown here is derived from an EMBL/GenBank/DDBJ whole genome shotgun (WGS) entry which is preliminary data.</text>
</comment>
<gene>
    <name evidence="2" type="ORF">EA658_14795</name>
</gene>